<sequence length="240" mass="26463">MIRIVDEVRDLTLVGVRLLHALAGDGPNGLLLIGDGQQAVYPGGFRLTEAGIALKGRGAVLRTNYRNASAILNAALEIVSGDPFDDLEGPSPNGRRTVDITYDGGEAVRAVAADDAEHDRMLVEALRRLQGDEYALAGAAVLCRSKRDVDIYHRLPARERLPVLRLENYDGRPEEAIKIGTYHRAKGLNFKHVYLPHHDAEIRADGESGSARERAELARRQLFVAMTRARDLLWLGSVRR</sequence>
<reference evidence="6" key="1">
    <citation type="submission" date="2023-02" db="EMBL/GenBank/DDBJ databases">
        <title>Actinomadura rubrobrunea NBRC 14622.</title>
        <authorList>
            <person name="Ichikawa N."/>
            <person name="Sato H."/>
            <person name="Tonouchi N."/>
        </authorList>
    </citation>
    <scope>NUCLEOTIDE SEQUENCE</scope>
    <source>
        <strain evidence="6">NBRC 14622</strain>
    </source>
</reference>
<keyword evidence="4" id="KW-0067">ATP-binding</keyword>
<comment type="caution">
    <text evidence="6">The sequence shown here is derived from an EMBL/GenBank/DDBJ whole genome shotgun (WGS) entry which is preliminary data.</text>
</comment>
<dbReference type="EMBL" id="BSRZ01000005">
    <property type="protein sequence ID" value="GLW64555.1"/>
    <property type="molecule type" value="Genomic_DNA"/>
</dbReference>
<dbReference type="GO" id="GO:0016787">
    <property type="term" value="F:hydrolase activity"/>
    <property type="evidence" value="ECO:0007669"/>
    <property type="project" value="UniProtKB-KW"/>
</dbReference>
<feature type="domain" description="UvrD-like helicase C-terminal" evidence="5">
    <location>
        <begin position="174"/>
        <end position="236"/>
    </location>
</feature>
<accession>A0A9W6PUA0</accession>
<evidence type="ECO:0000256" key="3">
    <source>
        <dbReference type="ARBA" id="ARBA00022806"/>
    </source>
</evidence>
<dbReference type="GO" id="GO:0005524">
    <property type="term" value="F:ATP binding"/>
    <property type="evidence" value="ECO:0007669"/>
    <property type="project" value="UniProtKB-KW"/>
</dbReference>
<keyword evidence="2" id="KW-0378">Hydrolase</keyword>
<keyword evidence="3" id="KW-0347">Helicase</keyword>
<dbReference type="PANTHER" id="PTHR11070">
    <property type="entry name" value="UVRD / RECB / PCRA DNA HELICASE FAMILY MEMBER"/>
    <property type="match status" value="1"/>
</dbReference>
<evidence type="ECO:0000259" key="5">
    <source>
        <dbReference type="Pfam" id="PF13361"/>
    </source>
</evidence>
<gene>
    <name evidence="6" type="ORF">Arub01_27990</name>
</gene>
<evidence type="ECO:0000256" key="2">
    <source>
        <dbReference type="ARBA" id="ARBA00022801"/>
    </source>
</evidence>
<dbReference type="GO" id="GO:0003677">
    <property type="term" value="F:DNA binding"/>
    <property type="evidence" value="ECO:0007669"/>
    <property type="project" value="InterPro"/>
</dbReference>
<dbReference type="Pfam" id="PF13361">
    <property type="entry name" value="UvrD_C"/>
    <property type="match status" value="1"/>
</dbReference>
<dbReference type="RefSeq" id="WP_067915162.1">
    <property type="nucleotide sequence ID" value="NZ_BSRZ01000005.1"/>
</dbReference>
<evidence type="ECO:0000256" key="4">
    <source>
        <dbReference type="ARBA" id="ARBA00022840"/>
    </source>
</evidence>
<organism evidence="6 7">
    <name type="scientific">Actinomadura rubrobrunea</name>
    <dbReference type="NCBI Taxonomy" id="115335"/>
    <lineage>
        <taxon>Bacteria</taxon>
        <taxon>Bacillati</taxon>
        <taxon>Actinomycetota</taxon>
        <taxon>Actinomycetes</taxon>
        <taxon>Streptosporangiales</taxon>
        <taxon>Thermomonosporaceae</taxon>
        <taxon>Actinomadura</taxon>
    </lineage>
</organism>
<dbReference type="InterPro" id="IPR000212">
    <property type="entry name" value="DNA_helicase_UvrD/REP"/>
</dbReference>
<dbReference type="Proteomes" id="UP001165124">
    <property type="component" value="Unassembled WGS sequence"/>
</dbReference>
<evidence type="ECO:0000313" key="6">
    <source>
        <dbReference type="EMBL" id="GLW64555.1"/>
    </source>
</evidence>
<dbReference type="AlphaFoldDB" id="A0A9W6PUA0"/>
<name>A0A9W6PUA0_9ACTN</name>
<protein>
    <recommendedName>
        <fullName evidence="5">UvrD-like helicase C-terminal domain-containing protein</fullName>
    </recommendedName>
</protein>
<evidence type="ECO:0000313" key="7">
    <source>
        <dbReference type="Proteomes" id="UP001165124"/>
    </source>
</evidence>
<dbReference type="GO" id="GO:0000725">
    <property type="term" value="P:recombinational repair"/>
    <property type="evidence" value="ECO:0007669"/>
    <property type="project" value="TreeGrafter"/>
</dbReference>
<keyword evidence="7" id="KW-1185">Reference proteome</keyword>
<proteinExistence type="predicted"/>
<dbReference type="GO" id="GO:0043138">
    <property type="term" value="F:3'-5' DNA helicase activity"/>
    <property type="evidence" value="ECO:0007669"/>
    <property type="project" value="TreeGrafter"/>
</dbReference>
<dbReference type="InterPro" id="IPR027417">
    <property type="entry name" value="P-loop_NTPase"/>
</dbReference>
<keyword evidence="1" id="KW-0547">Nucleotide-binding</keyword>
<dbReference type="Gene3D" id="3.40.50.300">
    <property type="entry name" value="P-loop containing nucleotide triphosphate hydrolases"/>
    <property type="match status" value="1"/>
</dbReference>
<evidence type="ECO:0000256" key="1">
    <source>
        <dbReference type="ARBA" id="ARBA00022741"/>
    </source>
</evidence>
<dbReference type="PANTHER" id="PTHR11070:SF2">
    <property type="entry name" value="ATP-DEPENDENT DNA HELICASE SRS2"/>
    <property type="match status" value="1"/>
</dbReference>
<dbReference type="InterPro" id="IPR014017">
    <property type="entry name" value="DNA_helicase_UvrD-like_C"/>
</dbReference>
<dbReference type="SUPFAM" id="SSF52540">
    <property type="entry name" value="P-loop containing nucleoside triphosphate hydrolases"/>
    <property type="match status" value="1"/>
</dbReference>